<sequence length="935" mass="103289">MRENTRENMSNRNSHPRPAGSKGFPKPQKVFVPKNPDHNNSIPREPNPNPTLSTSLRQSLSKQQSNPETSPAASAPPSGSRVRMGEKGEWVPSRAQGGNFVSYLPQDEAVAAGLGANEGGLDALESQRVVDLLNRELSRLLKLNPKEFWRQVASDASLHEFLDSFLQFRSRWYDFPHRGAKELVAGVIVGEFELSRRVFMVLYRISSNRDPGARLADILSPKDHEGEKKLLDLPTLLDICAIYGHENEDLTRVLVGNAVKAHTRIHDNLTAVASHFLSIVQTMYQRSSSALETLFSHGNSGVHGSSRLLVDLLEVYPNSANANIVPSYEPYRLKSSGSDDETATVLTVWKKSLLLNCNGFTVMDFINDAIVSMDAFLTAYEPSAVFFLCPVETSHGNEGLLSTLARLHDSLLPSLQRGFRIISEDGEDKMVSNIAFSLKMLSLRIVRFGWKLLDLCYLSDDAFKDNLPIPAAAEMFPAKVEDLFIRADILVQTLREINGISVCAQENQNRQTFLQNVEKNFNIMSKMENLQNTGWIIMDDEQLGYVYVILTSTQKPIVTQQPSTKATLTNKKVQIDEDVAIVESRISQIKDLFPEYGKGFLAACLEAYNQNPEEVIQRILEGTLHEDLQSLDTSLETMPTPKTATVSKNDKGKEKLVEFTAPHATGTAAVVRDKQNGGPLVSSSSSQGRFVRKSKADMPDTDTLDDRNEKYIAKTAALISQFEYDDEYDDSFDDLGLSVADSGVGESEIFSEKSSSITGRPWETQTGSSSQDAANSKWGSRKKPQYYVKDGKNYSYKVAGSVAVANAGEASLITEAQQEMIHGLGRGGNLPLGAVKKLTEYSEEQDKQFDNSQAEERGQMDGRGRGFSGNARGRGRRGEEQDNRQNDNGDGEDGENAGNQRGRRGRRGGGRGGGGRNNFRKDRAMNKHFSGLGGF</sequence>
<dbReference type="PROSITE" id="PS51140">
    <property type="entry name" value="CUE"/>
    <property type="match status" value="1"/>
</dbReference>
<dbReference type="SMART" id="SM00546">
    <property type="entry name" value="CUE"/>
    <property type="match status" value="1"/>
</dbReference>
<dbReference type="InterPro" id="IPR009060">
    <property type="entry name" value="UBA-like_sf"/>
</dbReference>
<organism evidence="3 4">
    <name type="scientific">Malus domestica</name>
    <name type="common">Apple</name>
    <name type="synonym">Pyrus malus</name>
    <dbReference type="NCBI Taxonomy" id="3750"/>
    <lineage>
        <taxon>Eukaryota</taxon>
        <taxon>Viridiplantae</taxon>
        <taxon>Streptophyta</taxon>
        <taxon>Embryophyta</taxon>
        <taxon>Tracheophyta</taxon>
        <taxon>Spermatophyta</taxon>
        <taxon>Magnoliopsida</taxon>
        <taxon>eudicotyledons</taxon>
        <taxon>Gunneridae</taxon>
        <taxon>Pentapetalae</taxon>
        <taxon>rosids</taxon>
        <taxon>fabids</taxon>
        <taxon>Rosales</taxon>
        <taxon>Rosaceae</taxon>
        <taxon>Amygdaloideae</taxon>
        <taxon>Maleae</taxon>
        <taxon>Malus</taxon>
    </lineage>
</organism>
<feature type="compositionally biased region" description="Basic and acidic residues" evidence="1">
    <location>
        <begin position="694"/>
        <end position="704"/>
    </location>
</feature>
<dbReference type="Gene3D" id="1.10.8.10">
    <property type="entry name" value="DNA helicase RuvA subunit, C-terminal domain"/>
    <property type="match status" value="1"/>
</dbReference>
<dbReference type="SUPFAM" id="SSF46934">
    <property type="entry name" value="UBA-like"/>
    <property type="match status" value="1"/>
</dbReference>
<evidence type="ECO:0000256" key="1">
    <source>
        <dbReference type="SAM" id="MobiDB-lite"/>
    </source>
</evidence>
<name>A0A498HPU4_MALDO</name>
<evidence type="ECO:0000313" key="3">
    <source>
        <dbReference type="EMBL" id="RXH72859.1"/>
    </source>
</evidence>
<feature type="compositionally biased region" description="Polar residues" evidence="1">
    <location>
        <begin position="50"/>
        <end position="69"/>
    </location>
</feature>
<protein>
    <recommendedName>
        <fullName evidence="2">CUE domain-containing protein</fullName>
    </recommendedName>
</protein>
<dbReference type="InterPro" id="IPR052586">
    <property type="entry name" value="ASCC2"/>
</dbReference>
<dbReference type="AlphaFoldDB" id="A0A498HPU4"/>
<feature type="region of interest" description="Disordered" evidence="1">
    <location>
        <begin position="1"/>
        <end position="86"/>
    </location>
</feature>
<dbReference type="STRING" id="3750.A0A498HPU4"/>
<feature type="compositionally biased region" description="Basic and acidic residues" evidence="1">
    <location>
        <begin position="841"/>
        <end position="864"/>
    </location>
</feature>
<feature type="domain" description="CUE" evidence="2">
    <location>
        <begin position="581"/>
        <end position="624"/>
    </location>
</feature>
<dbReference type="InterPro" id="IPR003892">
    <property type="entry name" value="CUE"/>
</dbReference>
<dbReference type="GO" id="GO:0043130">
    <property type="term" value="F:ubiquitin binding"/>
    <property type="evidence" value="ECO:0007669"/>
    <property type="project" value="InterPro"/>
</dbReference>
<feature type="region of interest" description="Disordered" evidence="1">
    <location>
        <begin position="841"/>
        <end position="935"/>
    </location>
</feature>
<keyword evidence="4" id="KW-1185">Reference proteome</keyword>
<comment type="caution">
    <text evidence="3">The sequence shown here is derived from an EMBL/GenBank/DDBJ whole genome shotgun (WGS) entry which is preliminary data.</text>
</comment>
<dbReference type="Proteomes" id="UP000290289">
    <property type="component" value="Chromosome 15"/>
</dbReference>
<evidence type="ECO:0000313" key="4">
    <source>
        <dbReference type="Proteomes" id="UP000290289"/>
    </source>
</evidence>
<dbReference type="InterPro" id="IPR041800">
    <property type="entry name" value="ASCC2_CUE"/>
</dbReference>
<dbReference type="PANTHER" id="PTHR21494:SF0">
    <property type="entry name" value="ACTIVATING SIGNAL COINTEGRATOR 1 COMPLEX SUBUNIT 2"/>
    <property type="match status" value="1"/>
</dbReference>
<accession>A0A498HPU4</accession>
<dbReference type="CDD" id="cd14364">
    <property type="entry name" value="CUE_ASCC2"/>
    <property type="match status" value="1"/>
</dbReference>
<evidence type="ECO:0000259" key="2">
    <source>
        <dbReference type="PROSITE" id="PS51140"/>
    </source>
</evidence>
<feature type="compositionally biased region" description="Basic and acidic residues" evidence="1">
    <location>
        <begin position="876"/>
        <end position="887"/>
    </location>
</feature>
<proteinExistence type="predicted"/>
<feature type="compositionally biased region" description="Low complexity" evidence="1">
    <location>
        <begin position="748"/>
        <end position="757"/>
    </location>
</feature>
<feature type="compositionally biased region" description="Polar residues" evidence="1">
    <location>
        <begin position="763"/>
        <end position="778"/>
    </location>
</feature>
<dbReference type="EMBL" id="RDQH01000341">
    <property type="protein sequence ID" value="RXH72859.1"/>
    <property type="molecule type" value="Genomic_DNA"/>
</dbReference>
<dbReference type="Pfam" id="PF02845">
    <property type="entry name" value="CUE"/>
    <property type="match status" value="1"/>
</dbReference>
<feature type="region of interest" description="Disordered" evidence="1">
    <location>
        <begin position="748"/>
        <end position="780"/>
    </location>
</feature>
<dbReference type="PANTHER" id="PTHR21494">
    <property type="entry name" value="ACTIVATING SIGNAL COINTEGRATOR 1 COMPLEX SUBUNIT 2 ASC-1 COMPLEX SUBUNIT P100"/>
    <property type="match status" value="1"/>
</dbReference>
<reference evidence="3 4" key="1">
    <citation type="submission" date="2018-10" db="EMBL/GenBank/DDBJ databases">
        <title>A high-quality apple genome assembly.</title>
        <authorList>
            <person name="Hu J."/>
        </authorList>
    </citation>
    <scope>NUCLEOTIDE SEQUENCE [LARGE SCALE GENOMIC DNA]</scope>
    <source>
        <strain evidence="4">cv. HFTH1</strain>
        <tissue evidence="3">Young leaf</tissue>
    </source>
</reference>
<gene>
    <name evidence="3" type="ORF">DVH24_012543</name>
</gene>
<feature type="region of interest" description="Disordered" evidence="1">
    <location>
        <begin position="674"/>
        <end position="704"/>
    </location>
</feature>